<evidence type="ECO:0000313" key="2">
    <source>
        <dbReference type="Proteomes" id="UP001153636"/>
    </source>
</evidence>
<keyword evidence="2" id="KW-1185">Reference proteome</keyword>
<gene>
    <name evidence="1" type="ORF">PSYICH_LOCUS10159</name>
</gene>
<name>A0A9P0D0Z2_9CUCU</name>
<dbReference type="InterPro" id="IPR011011">
    <property type="entry name" value="Znf_FYVE_PHD"/>
</dbReference>
<dbReference type="SUPFAM" id="SSF57903">
    <property type="entry name" value="FYVE/PHD zinc finger"/>
    <property type="match status" value="1"/>
</dbReference>
<dbReference type="Proteomes" id="UP001153636">
    <property type="component" value="Chromosome 4"/>
</dbReference>
<sequence length="144" mass="16318">MSSEIKCFCCKVVCDATKVVNCSICENSFKHTCVGLTFNDLTRVAKNGVAYTCPNCLVVSAEINELRSVIVELKKEVTELKESLSTRNTVTPSNIEGMSLNNIVNEVYERQKRQRNLLLFNAQNPKREMLRNELNLIIKWSVIS</sequence>
<proteinExistence type="predicted"/>
<dbReference type="AlphaFoldDB" id="A0A9P0D0Z2"/>
<organism evidence="1 2">
    <name type="scientific">Psylliodes chrysocephalus</name>
    <dbReference type="NCBI Taxonomy" id="3402493"/>
    <lineage>
        <taxon>Eukaryota</taxon>
        <taxon>Metazoa</taxon>
        <taxon>Ecdysozoa</taxon>
        <taxon>Arthropoda</taxon>
        <taxon>Hexapoda</taxon>
        <taxon>Insecta</taxon>
        <taxon>Pterygota</taxon>
        <taxon>Neoptera</taxon>
        <taxon>Endopterygota</taxon>
        <taxon>Coleoptera</taxon>
        <taxon>Polyphaga</taxon>
        <taxon>Cucujiformia</taxon>
        <taxon>Chrysomeloidea</taxon>
        <taxon>Chrysomelidae</taxon>
        <taxon>Galerucinae</taxon>
        <taxon>Alticini</taxon>
        <taxon>Psylliodes</taxon>
    </lineage>
</organism>
<dbReference type="Gene3D" id="2.60.120.650">
    <property type="entry name" value="Cupin"/>
    <property type="match status" value="1"/>
</dbReference>
<reference evidence="1" key="1">
    <citation type="submission" date="2022-01" db="EMBL/GenBank/DDBJ databases">
        <authorList>
            <person name="King R."/>
        </authorList>
    </citation>
    <scope>NUCLEOTIDE SEQUENCE</scope>
</reference>
<dbReference type="EMBL" id="OV651816">
    <property type="protein sequence ID" value="CAH1109873.1"/>
    <property type="molecule type" value="Genomic_DNA"/>
</dbReference>
<evidence type="ECO:0000313" key="1">
    <source>
        <dbReference type="EMBL" id="CAH1109873.1"/>
    </source>
</evidence>
<dbReference type="OrthoDB" id="6738932at2759"/>
<protein>
    <submittedName>
        <fullName evidence="1">Uncharacterized protein</fullName>
    </submittedName>
</protein>
<accession>A0A9P0D0Z2</accession>